<accession>A0AAV1XM57</accession>
<name>A0AAV1XM57_LUPLU</name>
<dbReference type="Pfam" id="PF12609">
    <property type="entry name" value="DUF3774"/>
    <property type="match status" value="1"/>
</dbReference>
<dbReference type="EMBL" id="CAXHTB010000016">
    <property type="protein sequence ID" value="CAL0322664.1"/>
    <property type="molecule type" value="Genomic_DNA"/>
</dbReference>
<organism evidence="2 3">
    <name type="scientific">Lupinus luteus</name>
    <name type="common">European yellow lupine</name>
    <dbReference type="NCBI Taxonomy" id="3873"/>
    <lineage>
        <taxon>Eukaryota</taxon>
        <taxon>Viridiplantae</taxon>
        <taxon>Streptophyta</taxon>
        <taxon>Embryophyta</taxon>
        <taxon>Tracheophyta</taxon>
        <taxon>Spermatophyta</taxon>
        <taxon>Magnoliopsida</taxon>
        <taxon>eudicotyledons</taxon>
        <taxon>Gunneridae</taxon>
        <taxon>Pentapetalae</taxon>
        <taxon>rosids</taxon>
        <taxon>fabids</taxon>
        <taxon>Fabales</taxon>
        <taxon>Fabaceae</taxon>
        <taxon>Papilionoideae</taxon>
        <taxon>50 kb inversion clade</taxon>
        <taxon>genistoids sensu lato</taxon>
        <taxon>core genistoids</taxon>
        <taxon>Genisteae</taxon>
        <taxon>Lupinus</taxon>
    </lineage>
</organism>
<sequence>MNRVWMAATVAVAQSHSDPGHKCKTALKSINQNRTRLFSAGGLSDLRPLSGMIGSVVAGAMAENGADRRSEQADDSLRKMRPRLR</sequence>
<dbReference type="Proteomes" id="UP001497480">
    <property type="component" value="Unassembled WGS sequence"/>
</dbReference>
<feature type="compositionally biased region" description="Basic and acidic residues" evidence="1">
    <location>
        <begin position="65"/>
        <end position="78"/>
    </location>
</feature>
<dbReference type="InterPro" id="IPR022251">
    <property type="entry name" value="DUF3774_wound-induced"/>
</dbReference>
<gene>
    <name evidence="2" type="ORF">LLUT_LOCUS23724</name>
</gene>
<keyword evidence="3" id="KW-1185">Reference proteome</keyword>
<proteinExistence type="predicted"/>
<protein>
    <submittedName>
        <fullName evidence="2">Uncharacterized protein</fullName>
    </submittedName>
</protein>
<reference evidence="2 3" key="1">
    <citation type="submission" date="2024-03" db="EMBL/GenBank/DDBJ databases">
        <authorList>
            <person name="Martinez-Hernandez J."/>
        </authorList>
    </citation>
    <scope>NUCLEOTIDE SEQUENCE [LARGE SCALE GENOMIC DNA]</scope>
</reference>
<dbReference type="AlphaFoldDB" id="A0AAV1XM57"/>
<comment type="caution">
    <text evidence="2">The sequence shown here is derived from an EMBL/GenBank/DDBJ whole genome shotgun (WGS) entry which is preliminary data.</text>
</comment>
<evidence type="ECO:0000256" key="1">
    <source>
        <dbReference type="SAM" id="MobiDB-lite"/>
    </source>
</evidence>
<evidence type="ECO:0000313" key="3">
    <source>
        <dbReference type="Proteomes" id="UP001497480"/>
    </source>
</evidence>
<evidence type="ECO:0000313" key="2">
    <source>
        <dbReference type="EMBL" id="CAL0322664.1"/>
    </source>
</evidence>
<feature type="region of interest" description="Disordered" evidence="1">
    <location>
        <begin position="62"/>
        <end position="85"/>
    </location>
</feature>